<accession>A0A9W6GI59</accession>
<reference evidence="12" key="1">
    <citation type="submission" date="2022-12" db="EMBL/GenBank/DDBJ databases">
        <title>Reference genome sequencing for broad-spectrum identification of bacterial and archaeal isolates by mass spectrometry.</title>
        <authorList>
            <person name="Sekiguchi Y."/>
            <person name="Tourlousse D.M."/>
        </authorList>
    </citation>
    <scope>NUCLEOTIDE SEQUENCE</scope>
    <source>
        <strain evidence="12">TSL-P1</strain>
    </source>
</reference>
<dbReference type="GO" id="GO:0009423">
    <property type="term" value="P:chorismate biosynthetic process"/>
    <property type="evidence" value="ECO:0007669"/>
    <property type="project" value="UniProtKB-UniRule"/>
</dbReference>
<proteinExistence type="inferred from homology"/>
<name>A0A9W6GI59_9BACT</name>
<comment type="similarity">
    <text evidence="2 11">Belongs to the shikimate kinase family.</text>
</comment>
<comment type="caution">
    <text evidence="11">Lacks conserved residue(s) required for the propagation of feature annotation.</text>
</comment>
<dbReference type="GO" id="GO:0000287">
    <property type="term" value="F:magnesium ion binding"/>
    <property type="evidence" value="ECO:0007669"/>
    <property type="project" value="UniProtKB-UniRule"/>
</dbReference>
<dbReference type="InterPro" id="IPR000623">
    <property type="entry name" value="Shikimate_kinase/TSH1"/>
</dbReference>
<keyword evidence="11" id="KW-0963">Cytoplasm</keyword>
<comment type="pathway">
    <text evidence="1 11">Metabolic intermediate biosynthesis; chorismate biosynthesis; chorismate from D-erythrose 4-phosphate and phosphoenolpyruvate: step 5/7.</text>
</comment>
<protein>
    <recommendedName>
        <fullName evidence="3 11">Shikimate kinase</fullName>
        <shortName evidence="11">SK</shortName>
        <ecNumber evidence="3 11">2.7.1.71</ecNumber>
    </recommendedName>
</protein>
<dbReference type="PROSITE" id="PS01128">
    <property type="entry name" value="SHIKIMATE_KINASE"/>
    <property type="match status" value="1"/>
</dbReference>
<dbReference type="GO" id="GO:0005524">
    <property type="term" value="F:ATP binding"/>
    <property type="evidence" value="ECO:0007669"/>
    <property type="project" value="UniProtKB-UniRule"/>
</dbReference>
<evidence type="ECO:0000256" key="11">
    <source>
        <dbReference type="HAMAP-Rule" id="MF_00109"/>
    </source>
</evidence>
<dbReference type="AlphaFoldDB" id="A0A9W6GI59"/>
<comment type="catalytic activity">
    <reaction evidence="10 11">
        <text>shikimate + ATP = 3-phosphoshikimate + ADP + H(+)</text>
        <dbReference type="Rhea" id="RHEA:13121"/>
        <dbReference type="ChEBI" id="CHEBI:15378"/>
        <dbReference type="ChEBI" id="CHEBI:30616"/>
        <dbReference type="ChEBI" id="CHEBI:36208"/>
        <dbReference type="ChEBI" id="CHEBI:145989"/>
        <dbReference type="ChEBI" id="CHEBI:456216"/>
        <dbReference type="EC" id="2.7.1.71"/>
    </reaction>
</comment>
<dbReference type="InterPro" id="IPR031322">
    <property type="entry name" value="Shikimate/glucono_kinase"/>
</dbReference>
<keyword evidence="13" id="KW-1185">Reference proteome</keyword>
<keyword evidence="8 11" id="KW-0067">ATP-binding</keyword>
<feature type="binding site" evidence="11">
    <location>
        <begin position="11"/>
        <end position="16"/>
    </location>
    <ligand>
        <name>ATP</name>
        <dbReference type="ChEBI" id="CHEBI:30616"/>
    </ligand>
</feature>
<dbReference type="GO" id="GO:0004765">
    <property type="term" value="F:shikimate kinase activity"/>
    <property type="evidence" value="ECO:0007669"/>
    <property type="project" value="UniProtKB-UniRule"/>
</dbReference>
<dbReference type="HAMAP" id="MF_00109">
    <property type="entry name" value="Shikimate_kinase"/>
    <property type="match status" value="1"/>
</dbReference>
<gene>
    <name evidence="11 12" type="primary">aroK</name>
    <name evidence="12" type="ORF">TISLANDTSLP1_20370</name>
</gene>
<dbReference type="Gene3D" id="3.40.50.300">
    <property type="entry name" value="P-loop containing nucleotide triphosphate hydrolases"/>
    <property type="match status" value="1"/>
</dbReference>
<comment type="subcellular location">
    <subcellularLocation>
        <location evidence="11">Cytoplasm</location>
    </subcellularLocation>
</comment>
<dbReference type="PANTHER" id="PTHR21087:SF16">
    <property type="entry name" value="SHIKIMATE KINASE 1, CHLOROPLASTIC"/>
    <property type="match status" value="1"/>
</dbReference>
<dbReference type="NCBIfam" id="NF010553">
    <property type="entry name" value="PRK13947.1"/>
    <property type="match status" value="1"/>
</dbReference>
<evidence type="ECO:0000256" key="1">
    <source>
        <dbReference type="ARBA" id="ARBA00004842"/>
    </source>
</evidence>
<feature type="binding site" evidence="11">
    <location>
        <position position="136"/>
    </location>
    <ligand>
        <name>substrate</name>
    </ligand>
</feature>
<keyword evidence="4 11" id="KW-0028">Amino-acid biosynthesis</keyword>
<dbReference type="Pfam" id="PF01202">
    <property type="entry name" value="SKI"/>
    <property type="match status" value="1"/>
</dbReference>
<evidence type="ECO:0000256" key="2">
    <source>
        <dbReference type="ARBA" id="ARBA00006997"/>
    </source>
</evidence>
<dbReference type="GO" id="GO:0005829">
    <property type="term" value="C:cytosol"/>
    <property type="evidence" value="ECO:0007669"/>
    <property type="project" value="TreeGrafter"/>
</dbReference>
<dbReference type="SUPFAM" id="SSF52540">
    <property type="entry name" value="P-loop containing nucleoside triphosphate hydrolases"/>
    <property type="match status" value="1"/>
</dbReference>
<sequence>MKNIVLIGFMGTGKTSVGKVIAKKLGFEFVDVDEVIEKATGMEISQIFSKFGESCFRDIEEEMIKLITQKRRQVIATGGGVVLRDENMKRLKKDGVIFCLRASENVIFERLKQTTNRPLLQVENPEERIKELLQKRMSLYEKADFCIDTEGLTPEEVAEKIIKEYERLSNGKT</sequence>
<feature type="binding site" evidence="11">
    <location>
        <position position="33"/>
    </location>
    <ligand>
        <name>substrate</name>
    </ligand>
</feature>
<comment type="function">
    <text evidence="11">Catalyzes the specific phosphorylation of the 3-hydroxyl group of shikimic acid using ATP as a cosubstrate.</text>
</comment>
<dbReference type="EC" id="2.7.1.71" evidence="3 11"/>
<keyword evidence="9 11" id="KW-0057">Aromatic amino acid biosynthesis</keyword>
<dbReference type="PRINTS" id="PR01100">
    <property type="entry name" value="SHIKIMTKNASE"/>
</dbReference>
<evidence type="ECO:0000256" key="7">
    <source>
        <dbReference type="ARBA" id="ARBA00022777"/>
    </source>
</evidence>
<evidence type="ECO:0000256" key="10">
    <source>
        <dbReference type="ARBA" id="ARBA00048567"/>
    </source>
</evidence>
<evidence type="ECO:0000313" key="12">
    <source>
        <dbReference type="EMBL" id="GLI54344.1"/>
    </source>
</evidence>
<evidence type="ECO:0000256" key="3">
    <source>
        <dbReference type="ARBA" id="ARBA00012154"/>
    </source>
</evidence>
<evidence type="ECO:0000256" key="4">
    <source>
        <dbReference type="ARBA" id="ARBA00022605"/>
    </source>
</evidence>
<dbReference type="CDD" id="cd00464">
    <property type="entry name" value="SK"/>
    <property type="match status" value="1"/>
</dbReference>
<feature type="binding site" evidence="11">
    <location>
        <position position="79"/>
    </location>
    <ligand>
        <name>substrate</name>
    </ligand>
</feature>
<evidence type="ECO:0000256" key="8">
    <source>
        <dbReference type="ARBA" id="ARBA00022840"/>
    </source>
</evidence>
<comment type="cofactor">
    <cofactor evidence="11">
        <name>Mg(2+)</name>
        <dbReference type="ChEBI" id="CHEBI:18420"/>
    </cofactor>
    <text evidence="11">Binds 1 Mg(2+) ion per subunit.</text>
</comment>
<feature type="binding site" evidence="11">
    <location>
        <position position="117"/>
    </location>
    <ligand>
        <name>ATP</name>
        <dbReference type="ChEBI" id="CHEBI:30616"/>
    </ligand>
</feature>
<keyword evidence="11" id="KW-0479">Metal-binding</keyword>
<dbReference type="PANTHER" id="PTHR21087">
    <property type="entry name" value="SHIKIMATE KINASE"/>
    <property type="match status" value="1"/>
</dbReference>
<feature type="binding site" evidence="11">
    <location>
        <position position="57"/>
    </location>
    <ligand>
        <name>substrate</name>
    </ligand>
</feature>
<dbReference type="GO" id="GO:0009073">
    <property type="term" value="P:aromatic amino acid family biosynthetic process"/>
    <property type="evidence" value="ECO:0007669"/>
    <property type="project" value="UniProtKB-KW"/>
</dbReference>
<evidence type="ECO:0000256" key="6">
    <source>
        <dbReference type="ARBA" id="ARBA00022741"/>
    </source>
</evidence>
<keyword evidence="5 11" id="KW-0808">Transferase</keyword>
<feature type="binding site" evidence="11">
    <location>
        <position position="15"/>
    </location>
    <ligand>
        <name>Mg(2+)</name>
        <dbReference type="ChEBI" id="CHEBI:18420"/>
    </ligand>
</feature>
<comment type="subunit">
    <text evidence="11">Monomer.</text>
</comment>
<dbReference type="InterPro" id="IPR027417">
    <property type="entry name" value="P-loop_NTPase"/>
</dbReference>
<evidence type="ECO:0000313" key="13">
    <source>
        <dbReference type="Proteomes" id="UP001144297"/>
    </source>
</evidence>
<dbReference type="InterPro" id="IPR023000">
    <property type="entry name" value="Shikimate_kinase_CS"/>
</dbReference>
<dbReference type="GO" id="GO:0008652">
    <property type="term" value="P:amino acid biosynthetic process"/>
    <property type="evidence" value="ECO:0007669"/>
    <property type="project" value="UniProtKB-KW"/>
</dbReference>
<dbReference type="EMBL" id="BSDX01000001">
    <property type="protein sequence ID" value="GLI54344.1"/>
    <property type="molecule type" value="Genomic_DNA"/>
</dbReference>
<keyword evidence="6 11" id="KW-0547">Nucleotide-binding</keyword>
<keyword evidence="11" id="KW-0460">Magnesium</keyword>
<dbReference type="Proteomes" id="UP001144297">
    <property type="component" value="Unassembled WGS sequence"/>
</dbReference>
<evidence type="ECO:0000256" key="9">
    <source>
        <dbReference type="ARBA" id="ARBA00023141"/>
    </source>
</evidence>
<keyword evidence="7 11" id="KW-0418">Kinase</keyword>
<comment type="caution">
    <text evidence="12">The sequence shown here is derived from an EMBL/GenBank/DDBJ whole genome shotgun (WGS) entry which is preliminary data.</text>
</comment>
<evidence type="ECO:0000256" key="5">
    <source>
        <dbReference type="ARBA" id="ARBA00022679"/>
    </source>
</evidence>
<organism evidence="12 13">
    <name type="scientific">Thermodesulfovibrio yellowstonii</name>
    <dbReference type="NCBI Taxonomy" id="28262"/>
    <lineage>
        <taxon>Bacteria</taxon>
        <taxon>Pseudomonadati</taxon>
        <taxon>Nitrospirota</taxon>
        <taxon>Thermodesulfovibrionia</taxon>
        <taxon>Thermodesulfovibrionales</taxon>
        <taxon>Thermodesulfovibrionaceae</taxon>
        <taxon>Thermodesulfovibrio</taxon>
    </lineage>
</organism>